<keyword evidence="4" id="KW-0479">Metal-binding</keyword>
<comment type="pathway">
    <text evidence="11">Porphyrin-containing compound metabolism.</text>
</comment>
<dbReference type="GO" id="GO:0016020">
    <property type="term" value="C:membrane"/>
    <property type="evidence" value="ECO:0007669"/>
    <property type="project" value="UniProtKB-SubCell"/>
</dbReference>
<accession>A0A7C1G527</accession>
<keyword evidence="3" id="KW-0812">Transmembrane</keyword>
<dbReference type="Pfam" id="PF02628">
    <property type="entry name" value="COX15-CtaA"/>
    <property type="match status" value="1"/>
</dbReference>
<protein>
    <submittedName>
        <fullName evidence="12">Heme A synthase</fullName>
    </submittedName>
</protein>
<keyword evidence="7" id="KW-0408">Iron</keyword>
<dbReference type="EMBL" id="DSJL01000011">
    <property type="protein sequence ID" value="HEF66452.1"/>
    <property type="molecule type" value="Genomic_DNA"/>
</dbReference>
<dbReference type="AlphaFoldDB" id="A0A7C1G527"/>
<reference evidence="12" key="1">
    <citation type="journal article" date="2020" name="mSystems">
        <title>Genome- and Community-Level Interaction Insights into Carbon Utilization and Element Cycling Functions of Hydrothermarchaeota in Hydrothermal Sediment.</title>
        <authorList>
            <person name="Zhou Z."/>
            <person name="Liu Y."/>
            <person name="Xu W."/>
            <person name="Pan J."/>
            <person name="Luo Z.H."/>
            <person name="Li M."/>
        </authorList>
    </citation>
    <scope>NUCLEOTIDE SEQUENCE [LARGE SCALE GENOMIC DNA]</scope>
    <source>
        <strain evidence="12">SpSt-222</strain>
    </source>
</reference>
<proteinExistence type="predicted"/>
<keyword evidence="2" id="KW-1003">Cell membrane</keyword>
<evidence type="ECO:0000256" key="11">
    <source>
        <dbReference type="ARBA" id="ARBA00023444"/>
    </source>
</evidence>
<evidence type="ECO:0000256" key="2">
    <source>
        <dbReference type="ARBA" id="ARBA00022475"/>
    </source>
</evidence>
<dbReference type="GO" id="GO:0016491">
    <property type="term" value="F:oxidoreductase activity"/>
    <property type="evidence" value="ECO:0007669"/>
    <property type="project" value="UniProtKB-KW"/>
</dbReference>
<keyword evidence="5" id="KW-1133">Transmembrane helix</keyword>
<dbReference type="InterPro" id="IPR003780">
    <property type="entry name" value="COX15/CtaA_fam"/>
</dbReference>
<evidence type="ECO:0000256" key="7">
    <source>
        <dbReference type="ARBA" id="ARBA00023004"/>
    </source>
</evidence>
<keyword evidence="10" id="KW-1015">Disulfide bond</keyword>
<evidence type="ECO:0000313" key="12">
    <source>
        <dbReference type="EMBL" id="HEF66452.1"/>
    </source>
</evidence>
<organism evidence="12">
    <name type="scientific">Thermomicrobium roseum</name>
    <dbReference type="NCBI Taxonomy" id="500"/>
    <lineage>
        <taxon>Bacteria</taxon>
        <taxon>Pseudomonadati</taxon>
        <taxon>Thermomicrobiota</taxon>
        <taxon>Thermomicrobia</taxon>
        <taxon>Thermomicrobiales</taxon>
        <taxon>Thermomicrobiaceae</taxon>
        <taxon>Thermomicrobium</taxon>
    </lineage>
</organism>
<sequence>MGTRRRERWVGRLAWANAVAMGLVVLLGATVTATGSGFGCGESWPLCHGRLFPPLTAEGIIEYSHRVATLVSGLLLLVLLGLVALERRQVFARWEARIIAGLLVGTLLLQSALGAWAVLAPRYPPVMAVHFGVSLTVFASALLLALVLTRGDVLHALRAYGAPRAVTRGAWALLLGTYAVVYLGAYVRHTNASLACVDWPLCQGRLVPELSGATGIVFLHRLSAAVLTLGLLALVIRLRRDAELRRVRPDLVTSSMLALGLLLAQSATGAWVVLSRMSLVSVLGHAAVVTVLFGVLSVLAMQSLPSRAAMQEIAPVVRAEQQLQTSRS</sequence>
<keyword evidence="6" id="KW-0560">Oxidoreductase</keyword>
<dbReference type="PANTHER" id="PTHR35457">
    <property type="entry name" value="HEME A SYNTHASE"/>
    <property type="match status" value="1"/>
</dbReference>
<dbReference type="PANTHER" id="PTHR35457:SF1">
    <property type="entry name" value="HEME A SYNTHASE"/>
    <property type="match status" value="1"/>
</dbReference>
<keyword evidence="8" id="KW-0350">Heme biosynthesis</keyword>
<evidence type="ECO:0000256" key="9">
    <source>
        <dbReference type="ARBA" id="ARBA00023136"/>
    </source>
</evidence>
<comment type="caution">
    <text evidence="12">The sequence shown here is derived from an EMBL/GenBank/DDBJ whole genome shotgun (WGS) entry which is preliminary data.</text>
</comment>
<dbReference type="GO" id="GO:0006784">
    <property type="term" value="P:heme A biosynthetic process"/>
    <property type="evidence" value="ECO:0007669"/>
    <property type="project" value="InterPro"/>
</dbReference>
<dbReference type="GO" id="GO:0046872">
    <property type="term" value="F:metal ion binding"/>
    <property type="evidence" value="ECO:0007669"/>
    <property type="project" value="UniProtKB-KW"/>
</dbReference>
<evidence type="ECO:0000256" key="6">
    <source>
        <dbReference type="ARBA" id="ARBA00023002"/>
    </source>
</evidence>
<evidence type="ECO:0000256" key="3">
    <source>
        <dbReference type="ARBA" id="ARBA00022692"/>
    </source>
</evidence>
<evidence type="ECO:0000256" key="8">
    <source>
        <dbReference type="ARBA" id="ARBA00023133"/>
    </source>
</evidence>
<name>A0A7C1G527_THERO</name>
<dbReference type="InterPro" id="IPR050450">
    <property type="entry name" value="COX15/CtaA_HemeA_synthase"/>
</dbReference>
<comment type="subcellular location">
    <subcellularLocation>
        <location evidence="1">Membrane</location>
        <topology evidence="1">Multi-pass membrane protein</topology>
    </subcellularLocation>
</comment>
<evidence type="ECO:0000256" key="4">
    <source>
        <dbReference type="ARBA" id="ARBA00022723"/>
    </source>
</evidence>
<keyword evidence="9" id="KW-0472">Membrane</keyword>
<gene>
    <name evidence="12" type="ORF">ENP47_12780</name>
</gene>
<evidence type="ECO:0000256" key="1">
    <source>
        <dbReference type="ARBA" id="ARBA00004141"/>
    </source>
</evidence>
<evidence type="ECO:0000256" key="5">
    <source>
        <dbReference type="ARBA" id="ARBA00022989"/>
    </source>
</evidence>
<evidence type="ECO:0000256" key="10">
    <source>
        <dbReference type="ARBA" id="ARBA00023157"/>
    </source>
</evidence>